<sequence>MDGTELPIGVNGASGVEAGLSGLRVLDLGRYIAGPFCAALLADHGAEVIRIEPPTGAPDREVMPIGQPGRGALYLQMNRNKKSLALDLDTESGRAAFEKLVATADAVIVNLPPAALRRARLDYDTLKAIRPDIVLCTISAYGPEGDSRDRIGFDGTGQALSGAMALSGTGERPIRAAVSYVDYATGMSAAFATLSALYERRGTGRGQHVQASLLGTALTMTNPMLIEEAAGARSRKPIGNRSPIAGPSDLFQTRDGWLMIQVIGDGMFRRWVQFVGRPDLLADPRFTSDIGRGENGEALSAVMADWCSSRSSDECLAELEAAKIPACRALTPAEALVAPENANGGFFSLEPAPDGASQIPIVANAVRTAALRPEHRPAPKLGADSAELLASLGYEPDEITGLTGLATGSTTHR</sequence>
<gene>
    <name evidence="2" type="ORF">ACFPOB_18125</name>
</gene>
<dbReference type="PANTHER" id="PTHR48207">
    <property type="entry name" value="SUCCINATE--HYDROXYMETHYLGLUTARATE COA-TRANSFERASE"/>
    <property type="match status" value="1"/>
</dbReference>
<proteinExistence type="predicted"/>
<keyword evidence="1 2" id="KW-0808">Transferase</keyword>
<dbReference type="EMBL" id="JBHSLW010000029">
    <property type="protein sequence ID" value="MFC5421480.1"/>
    <property type="molecule type" value="Genomic_DNA"/>
</dbReference>
<dbReference type="InterPro" id="IPR044855">
    <property type="entry name" value="CoA-Trfase_III_dom3_sf"/>
</dbReference>
<dbReference type="Proteomes" id="UP001596053">
    <property type="component" value="Unassembled WGS sequence"/>
</dbReference>
<name>A0ABW0J056_9HYPH</name>
<organism evidence="2 3">
    <name type="scientific">Bosea eneae</name>
    <dbReference type="NCBI Taxonomy" id="151454"/>
    <lineage>
        <taxon>Bacteria</taxon>
        <taxon>Pseudomonadati</taxon>
        <taxon>Pseudomonadota</taxon>
        <taxon>Alphaproteobacteria</taxon>
        <taxon>Hyphomicrobiales</taxon>
        <taxon>Boseaceae</taxon>
        <taxon>Bosea</taxon>
    </lineage>
</organism>
<evidence type="ECO:0000313" key="2">
    <source>
        <dbReference type="EMBL" id="MFC5421480.1"/>
    </source>
</evidence>
<dbReference type="Gene3D" id="3.40.50.10540">
    <property type="entry name" value="Crotonobetainyl-coa:carnitine coa-transferase, domain 1"/>
    <property type="match status" value="1"/>
</dbReference>
<dbReference type="Pfam" id="PF02515">
    <property type="entry name" value="CoA_transf_3"/>
    <property type="match status" value="1"/>
</dbReference>
<dbReference type="InterPro" id="IPR050483">
    <property type="entry name" value="CoA-transferase_III_domain"/>
</dbReference>
<dbReference type="InterPro" id="IPR003673">
    <property type="entry name" value="CoA-Trfase_fam_III"/>
</dbReference>
<comment type="caution">
    <text evidence="2">The sequence shown here is derived from an EMBL/GenBank/DDBJ whole genome shotgun (WGS) entry which is preliminary data.</text>
</comment>
<dbReference type="GO" id="GO:0016740">
    <property type="term" value="F:transferase activity"/>
    <property type="evidence" value="ECO:0007669"/>
    <property type="project" value="UniProtKB-KW"/>
</dbReference>
<dbReference type="SUPFAM" id="SSF89796">
    <property type="entry name" value="CoA-transferase family III (CaiB/BaiF)"/>
    <property type="match status" value="1"/>
</dbReference>
<reference evidence="3" key="1">
    <citation type="journal article" date="2019" name="Int. J. Syst. Evol. Microbiol.">
        <title>The Global Catalogue of Microorganisms (GCM) 10K type strain sequencing project: providing services to taxonomists for standard genome sequencing and annotation.</title>
        <authorList>
            <consortium name="The Broad Institute Genomics Platform"/>
            <consortium name="The Broad Institute Genome Sequencing Center for Infectious Disease"/>
            <person name="Wu L."/>
            <person name="Ma J."/>
        </authorList>
    </citation>
    <scope>NUCLEOTIDE SEQUENCE [LARGE SCALE GENOMIC DNA]</scope>
    <source>
        <strain evidence="3">NCAIM B.01391</strain>
    </source>
</reference>
<dbReference type="PANTHER" id="PTHR48207:SF4">
    <property type="entry name" value="BLL6097 PROTEIN"/>
    <property type="match status" value="1"/>
</dbReference>
<dbReference type="InterPro" id="IPR023606">
    <property type="entry name" value="CoA-Trfase_III_dom_1_sf"/>
</dbReference>
<accession>A0ABW0J056</accession>
<keyword evidence="3" id="KW-1185">Reference proteome</keyword>
<dbReference type="Gene3D" id="3.30.1540.10">
    <property type="entry name" value="formyl-coa transferase, domain 3"/>
    <property type="match status" value="1"/>
</dbReference>
<evidence type="ECO:0000313" key="3">
    <source>
        <dbReference type="Proteomes" id="UP001596053"/>
    </source>
</evidence>
<evidence type="ECO:0000256" key="1">
    <source>
        <dbReference type="ARBA" id="ARBA00022679"/>
    </source>
</evidence>
<protein>
    <submittedName>
        <fullName evidence="2">CaiB/BaiF CoA transferase family protein</fullName>
    </submittedName>
</protein>
<dbReference type="RefSeq" id="WP_291548160.1">
    <property type="nucleotide sequence ID" value="NZ_JBHSLW010000029.1"/>
</dbReference>